<reference evidence="2" key="1">
    <citation type="journal article" date="2023" name="Plant J.">
        <title>Genome sequences and population genomics provide insights into the demographic history, inbreeding, and mutation load of two 'living fossil' tree species of Dipteronia.</title>
        <authorList>
            <person name="Feng Y."/>
            <person name="Comes H.P."/>
            <person name="Chen J."/>
            <person name="Zhu S."/>
            <person name="Lu R."/>
            <person name="Zhang X."/>
            <person name="Li P."/>
            <person name="Qiu J."/>
            <person name="Olsen K.M."/>
            <person name="Qiu Y."/>
        </authorList>
    </citation>
    <scope>NUCLEOTIDE SEQUENCE</scope>
    <source>
        <strain evidence="2">NBL</strain>
    </source>
</reference>
<accession>A0AAE0DZB4</accession>
<evidence type="ECO:0000313" key="3">
    <source>
        <dbReference type="Proteomes" id="UP001281410"/>
    </source>
</evidence>
<gene>
    <name evidence="2" type="ORF">Dsin_021978</name>
</gene>
<organism evidence="2 3">
    <name type="scientific">Dipteronia sinensis</name>
    <dbReference type="NCBI Taxonomy" id="43782"/>
    <lineage>
        <taxon>Eukaryota</taxon>
        <taxon>Viridiplantae</taxon>
        <taxon>Streptophyta</taxon>
        <taxon>Embryophyta</taxon>
        <taxon>Tracheophyta</taxon>
        <taxon>Spermatophyta</taxon>
        <taxon>Magnoliopsida</taxon>
        <taxon>eudicotyledons</taxon>
        <taxon>Gunneridae</taxon>
        <taxon>Pentapetalae</taxon>
        <taxon>rosids</taxon>
        <taxon>malvids</taxon>
        <taxon>Sapindales</taxon>
        <taxon>Sapindaceae</taxon>
        <taxon>Hippocastanoideae</taxon>
        <taxon>Acereae</taxon>
        <taxon>Dipteronia</taxon>
    </lineage>
</organism>
<dbReference type="PANTHER" id="PTHR47723:SF19">
    <property type="entry name" value="POLYNUCLEOTIDYL TRANSFERASE, RIBONUCLEASE H-LIKE SUPERFAMILY PROTEIN"/>
    <property type="match status" value="1"/>
</dbReference>
<dbReference type="EMBL" id="JANJYJ010000007">
    <property type="protein sequence ID" value="KAK3198563.1"/>
    <property type="molecule type" value="Genomic_DNA"/>
</dbReference>
<dbReference type="InterPro" id="IPR002156">
    <property type="entry name" value="RNaseH_domain"/>
</dbReference>
<comment type="caution">
    <text evidence="2">The sequence shown here is derived from an EMBL/GenBank/DDBJ whole genome shotgun (WGS) entry which is preliminary data.</text>
</comment>
<dbReference type="CDD" id="cd06222">
    <property type="entry name" value="RNase_H_like"/>
    <property type="match status" value="1"/>
</dbReference>
<proteinExistence type="predicted"/>
<dbReference type="PANTHER" id="PTHR47723">
    <property type="entry name" value="OS05G0353850 PROTEIN"/>
    <property type="match status" value="1"/>
</dbReference>
<protein>
    <recommendedName>
        <fullName evidence="1">RNase H type-1 domain-containing protein</fullName>
    </recommendedName>
</protein>
<dbReference type="InterPro" id="IPR053151">
    <property type="entry name" value="RNase_H-like"/>
</dbReference>
<dbReference type="Pfam" id="PF13456">
    <property type="entry name" value="RVT_3"/>
    <property type="match status" value="1"/>
</dbReference>
<sequence>MLWILEKATKLAKNEDPNKMDKVETWIDAHKHKDGTSGSQKALNPQGTSHLSVPGRDWIDPPPDQLKINSAAVVRGGFCLMGVGVAIRNDRGKVIAALSKPIHGHFCPVIGAFLALREGLLLAKLHKFQIHIAEVGPSIVVSSLNSSEGVPGDASFIANDIRTLFIEVGICKCQATPKSGNALAHKLVALASSSAKESLWLDPSPSQ</sequence>
<evidence type="ECO:0000259" key="1">
    <source>
        <dbReference type="Pfam" id="PF13456"/>
    </source>
</evidence>
<evidence type="ECO:0000313" key="2">
    <source>
        <dbReference type="EMBL" id="KAK3198563.1"/>
    </source>
</evidence>
<dbReference type="GO" id="GO:0004523">
    <property type="term" value="F:RNA-DNA hybrid ribonuclease activity"/>
    <property type="evidence" value="ECO:0007669"/>
    <property type="project" value="InterPro"/>
</dbReference>
<keyword evidence="3" id="KW-1185">Reference proteome</keyword>
<dbReference type="Proteomes" id="UP001281410">
    <property type="component" value="Unassembled WGS sequence"/>
</dbReference>
<feature type="domain" description="RNase H type-1" evidence="1">
    <location>
        <begin position="82"/>
        <end position="189"/>
    </location>
</feature>
<name>A0AAE0DZB4_9ROSI</name>
<dbReference type="AlphaFoldDB" id="A0AAE0DZB4"/>
<dbReference type="InterPro" id="IPR044730">
    <property type="entry name" value="RNase_H-like_dom_plant"/>
</dbReference>
<dbReference type="GO" id="GO:0003676">
    <property type="term" value="F:nucleic acid binding"/>
    <property type="evidence" value="ECO:0007669"/>
    <property type="project" value="InterPro"/>
</dbReference>